<evidence type="ECO:0000256" key="1">
    <source>
        <dbReference type="SAM" id="MobiDB-lite"/>
    </source>
</evidence>
<dbReference type="AlphaFoldDB" id="A0A5C6SQ33"/>
<dbReference type="Proteomes" id="UP000321331">
    <property type="component" value="Unassembled WGS sequence"/>
</dbReference>
<proteinExistence type="predicted"/>
<name>A0A5C6SQ33_FUSOC</name>
<comment type="caution">
    <text evidence="2">The sequence shown here is derived from an EMBL/GenBank/DDBJ whole genome shotgun (WGS) entry which is preliminary data.</text>
</comment>
<gene>
    <name evidence="2" type="ORF">FocTR4_00014194</name>
</gene>
<feature type="region of interest" description="Disordered" evidence="1">
    <location>
        <begin position="321"/>
        <end position="351"/>
    </location>
</feature>
<accession>A0A5C6SQ33</accession>
<evidence type="ECO:0000313" key="2">
    <source>
        <dbReference type="EMBL" id="TXB99660.1"/>
    </source>
</evidence>
<protein>
    <submittedName>
        <fullName evidence="2">Uncharacterized protein</fullName>
    </submittedName>
</protein>
<evidence type="ECO:0000313" key="3">
    <source>
        <dbReference type="Proteomes" id="UP000321331"/>
    </source>
</evidence>
<organism evidence="2 3">
    <name type="scientific">Fusarium oxysporum f. sp. cubense</name>
    <dbReference type="NCBI Taxonomy" id="61366"/>
    <lineage>
        <taxon>Eukaryota</taxon>
        <taxon>Fungi</taxon>
        <taxon>Dikarya</taxon>
        <taxon>Ascomycota</taxon>
        <taxon>Pezizomycotina</taxon>
        <taxon>Sordariomycetes</taxon>
        <taxon>Hypocreomycetidae</taxon>
        <taxon>Hypocreales</taxon>
        <taxon>Nectriaceae</taxon>
        <taxon>Fusarium</taxon>
        <taxon>Fusarium oxysporum species complex</taxon>
    </lineage>
</organism>
<reference evidence="2 3" key="1">
    <citation type="submission" date="2019-07" db="EMBL/GenBank/DDBJ databases">
        <title>The First High-Quality Draft Genome Sequence of the Causal Agent of the Current Panama Disease Epidemic.</title>
        <authorList>
            <person name="Warmington R.J."/>
            <person name="Kay W."/>
            <person name="Jeffries A."/>
            <person name="Bebber D."/>
            <person name="Moore K."/>
            <person name="Studholme D.J."/>
        </authorList>
    </citation>
    <scope>NUCLEOTIDE SEQUENCE [LARGE SCALE GENOMIC DNA]</scope>
    <source>
        <strain evidence="2 3">TR4</strain>
    </source>
</reference>
<dbReference type="EMBL" id="VMNF01000011">
    <property type="protein sequence ID" value="TXB99660.1"/>
    <property type="molecule type" value="Genomic_DNA"/>
</dbReference>
<feature type="region of interest" description="Disordered" evidence="1">
    <location>
        <begin position="249"/>
        <end position="271"/>
    </location>
</feature>
<feature type="compositionally biased region" description="Acidic residues" evidence="1">
    <location>
        <begin position="333"/>
        <end position="351"/>
    </location>
</feature>
<sequence>MTIQQQVDYYVSEPRAPMPEEHVCVACRVGTRQALEFLCRAYRTQASASDVYRSKDMSFRTCHPESWELAKRDAMFILASFYRPMPVCLFCRKFSDGVIDCGEHGDFDADDRQDVISIDSTDAIMVGKYPQSSTHSFDWEPRQGVVSGMELPSLRDSLCTYQPTMGPIGLSLSCPSRTPRWAAHQPHLSTQLCSLTKRYSHHSVDDPAMSQMIMLGQIEYYMDRSRPCWSDEISDAHKNDMEWRIQPLPPLLRHPPSTLMHTNDGPGSRDTPLNAIIGPPGVPRAPNFGNRLQPARTEIPGEKFHMAIIESHTVIDQFGTLELEDSVEKGGDSEAEEDGSEDEDDSEMDED</sequence>